<feature type="transmembrane region" description="Helical" evidence="12">
    <location>
        <begin position="7"/>
        <end position="25"/>
    </location>
</feature>
<evidence type="ECO:0000256" key="11">
    <source>
        <dbReference type="ARBA" id="ARBA00023180"/>
    </source>
</evidence>
<dbReference type="EMBL" id="CACVKT020008786">
    <property type="protein sequence ID" value="CAC5417657.1"/>
    <property type="molecule type" value="Genomic_DNA"/>
</dbReference>
<dbReference type="Pfam" id="PF17039">
    <property type="entry name" value="Glyco_tran_10_N"/>
    <property type="match status" value="1"/>
</dbReference>
<evidence type="ECO:0000256" key="3">
    <source>
        <dbReference type="ARBA" id="ARBA00008919"/>
    </source>
</evidence>
<dbReference type="InterPro" id="IPR055270">
    <property type="entry name" value="Glyco_tran_10_C"/>
</dbReference>
<reference evidence="15 16" key="1">
    <citation type="submission" date="2020-06" db="EMBL/GenBank/DDBJ databases">
        <authorList>
            <person name="Li R."/>
            <person name="Bekaert M."/>
        </authorList>
    </citation>
    <scope>NUCLEOTIDE SEQUENCE [LARGE SCALE GENOMIC DNA]</scope>
    <source>
        <strain evidence="16">wild</strain>
    </source>
</reference>
<dbReference type="Proteomes" id="UP000507470">
    <property type="component" value="Unassembled WGS sequence"/>
</dbReference>
<keyword evidence="5 12" id="KW-0808">Transferase</keyword>
<evidence type="ECO:0000256" key="10">
    <source>
        <dbReference type="ARBA" id="ARBA00023136"/>
    </source>
</evidence>
<evidence type="ECO:0000256" key="1">
    <source>
        <dbReference type="ARBA" id="ARBA00004323"/>
    </source>
</evidence>
<evidence type="ECO:0000256" key="8">
    <source>
        <dbReference type="ARBA" id="ARBA00022989"/>
    </source>
</evidence>
<proteinExistence type="inferred from homology"/>
<keyword evidence="4 12" id="KW-0328">Glycosyltransferase</keyword>
<evidence type="ECO:0000256" key="5">
    <source>
        <dbReference type="ARBA" id="ARBA00022679"/>
    </source>
</evidence>
<evidence type="ECO:0000313" key="16">
    <source>
        <dbReference type="Proteomes" id="UP000507470"/>
    </source>
</evidence>
<dbReference type="GO" id="GO:0032580">
    <property type="term" value="C:Golgi cisterna membrane"/>
    <property type="evidence" value="ECO:0007669"/>
    <property type="project" value="UniProtKB-SubCell"/>
</dbReference>
<evidence type="ECO:0000256" key="4">
    <source>
        <dbReference type="ARBA" id="ARBA00022676"/>
    </source>
</evidence>
<evidence type="ECO:0000259" key="14">
    <source>
        <dbReference type="Pfam" id="PF17039"/>
    </source>
</evidence>
<dbReference type="InterPro" id="IPR038577">
    <property type="entry name" value="GT10-like_C_sf"/>
</dbReference>
<gene>
    <name evidence="15" type="ORF">MCOR_50146</name>
</gene>
<keyword evidence="11" id="KW-0325">Glycoprotein</keyword>
<comment type="pathway">
    <text evidence="2">Protein modification; protein glycosylation.</text>
</comment>
<keyword evidence="8 12" id="KW-1133">Transmembrane helix</keyword>
<evidence type="ECO:0000256" key="7">
    <source>
        <dbReference type="ARBA" id="ARBA00022968"/>
    </source>
</evidence>
<dbReference type="InterPro" id="IPR031481">
    <property type="entry name" value="Glyco_tran_10_N"/>
</dbReference>
<evidence type="ECO:0000256" key="6">
    <source>
        <dbReference type="ARBA" id="ARBA00022692"/>
    </source>
</evidence>
<dbReference type="OrthoDB" id="427096at2759"/>
<feature type="domain" description="Fucosyltransferase C-terminal" evidence="13">
    <location>
        <begin position="175"/>
        <end position="350"/>
    </location>
</feature>
<dbReference type="GO" id="GO:0000139">
    <property type="term" value="C:Golgi membrane"/>
    <property type="evidence" value="ECO:0007669"/>
    <property type="project" value="UniProtKB-SubCell"/>
</dbReference>
<evidence type="ECO:0000256" key="9">
    <source>
        <dbReference type="ARBA" id="ARBA00023034"/>
    </source>
</evidence>
<evidence type="ECO:0000256" key="12">
    <source>
        <dbReference type="RuleBase" id="RU003832"/>
    </source>
</evidence>
<sequence>MHFSRSAKNVCIGVVVFLISIWFLWTLKRIKNFEIGDMKIAHKQPQTTWSNTSNFTILFYAYPSYFNAKYIVFDKCKYTNCKVTTDKKVFTKSDAVIFHHNEMSTSPNKLNGQIWIFASLESPYNTYKTFRNDAFKMKFDWTMTYRKDSEVFAPYGFVRKQLYIPKKNYTSIFLNKTRNIAWVVSHCQTISKRELYVKELSKYIDVDIYGACGKPCSSTSAEECKKLLSKTYKFYLSFENSLCKDYLTEKITTMYMHNMSFIPIVRGAPNPGDHLPQNTYISTSDFKSPQNLAAFLKKIGTNETRYISYLKEKNKYLFHTDPNFQSGMCDICYHLNVRQQKPKTKNLTKWLWENQCQEPKDIPS</sequence>
<dbReference type="SUPFAM" id="SSF53756">
    <property type="entry name" value="UDP-Glycosyltransferase/glycogen phosphorylase"/>
    <property type="match status" value="1"/>
</dbReference>
<evidence type="ECO:0000256" key="2">
    <source>
        <dbReference type="ARBA" id="ARBA00004922"/>
    </source>
</evidence>
<dbReference type="AlphaFoldDB" id="A0A6J8EBF1"/>
<dbReference type="Pfam" id="PF00852">
    <property type="entry name" value="Glyco_transf_10"/>
    <property type="match status" value="1"/>
</dbReference>
<keyword evidence="7" id="KW-0735">Signal-anchor</keyword>
<feature type="domain" description="Fucosyltransferase N-terminal" evidence="14">
    <location>
        <begin position="55"/>
        <end position="156"/>
    </location>
</feature>
<name>A0A6J8EBF1_MYTCO</name>
<accession>A0A6J8EBF1</accession>
<evidence type="ECO:0000313" key="15">
    <source>
        <dbReference type="EMBL" id="CAC5417657.1"/>
    </source>
</evidence>
<dbReference type="PANTHER" id="PTHR48438:SF1">
    <property type="entry name" value="ALPHA-(1,3)-FUCOSYLTRANSFERASE C-RELATED"/>
    <property type="match status" value="1"/>
</dbReference>
<keyword evidence="6 12" id="KW-0812">Transmembrane</keyword>
<keyword evidence="9 12" id="KW-0333">Golgi apparatus</keyword>
<dbReference type="GO" id="GO:0008417">
    <property type="term" value="F:fucosyltransferase activity"/>
    <property type="evidence" value="ECO:0007669"/>
    <property type="project" value="InterPro"/>
</dbReference>
<dbReference type="InterPro" id="IPR001503">
    <property type="entry name" value="Glyco_trans_10"/>
</dbReference>
<organism evidence="15 16">
    <name type="scientific">Mytilus coruscus</name>
    <name type="common">Sea mussel</name>
    <dbReference type="NCBI Taxonomy" id="42192"/>
    <lineage>
        <taxon>Eukaryota</taxon>
        <taxon>Metazoa</taxon>
        <taxon>Spiralia</taxon>
        <taxon>Lophotrochozoa</taxon>
        <taxon>Mollusca</taxon>
        <taxon>Bivalvia</taxon>
        <taxon>Autobranchia</taxon>
        <taxon>Pteriomorphia</taxon>
        <taxon>Mytilida</taxon>
        <taxon>Mytiloidea</taxon>
        <taxon>Mytilidae</taxon>
        <taxon>Mytilinae</taxon>
        <taxon>Mytilus</taxon>
    </lineage>
</organism>
<keyword evidence="10 12" id="KW-0472">Membrane</keyword>
<dbReference type="EC" id="2.4.1.-" evidence="12"/>
<dbReference type="PANTHER" id="PTHR48438">
    <property type="entry name" value="ALPHA-(1,3)-FUCOSYLTRANSFERASE C-RELATED"/>
    <property type="match status" value="1"/>
</dbReference>
<dbReference type="Gene3D" id="3.40.50.11660">
    <property type="entry name" value="Glycosyl transferase family 10, C-terminal domain"/>
    <property type="match status" value="1"/>
</dbReference>
<dbReference type="UniPathway" id="UPA00378"/>
<evidence type="ECO:0000259" key="13">
    <source>
        <dbReference type="Pfam" id="PF00852"/>
    </source>
</evidence>
<comment type="similarity">
    <text evidence="3 12">Belongs to the glycosyltransferase 10 family.</text>
</comment>
<protein>
    <recommendedName>
        <fullName evidence="12">Fucosyltransferase</fullName>
        <ecNumber evidence="12">2.4.1.-</ecNumber>
    </recommendedName>
</protein>
<dbReference type="FunFam" id="3.40.50.11660:FF:000002">
    <property type="entry name" value="Alpha-(1,3)-fucosyltransferase"/>
    <property type="match status" value="1"/>
</dbReference>
<keyword evidence="16" id="KW-1185">Reference proteome</keyword>
<comment type="subcellular location">
    <subcellularLocation>
        <location evidence="1">Golgi apparatus membrane</location>
        <topology evidence="1">Single-pass type II membrane protein</topology>
    </subcellularLocation>
    <subcellularLocation>
        <location evidence="12">Golgi apparatus</location>
        <location evidence="12">Golgi stack membrane</location>
        <topology evidence="12">Single-pass type II membrane protein</topology>
    </subcellularLocation>
</comment>